<evidence type="ECO:0000313" key="9">
    <source>
        <dbReference type="Proteomes" id="UP001289374"/>
    </source>
</evidence>
<organism evidence="8 9">
    <name type="scientific">Sesamum angolense</name>
    <dbReference type="NCBI Taxonomy" id="2727404"/>
    <lineage>
        <taxon>Eukaryota</taxon>
        <taxon>Viridiplantae</taxon>
        <taxon>Streptophyta</taxon>
        <taxon>Embryophyta</taxon>
        <taxon>Tracheophyta</taxon>
        <taxon>Spermatophyta</taxon>
        <taxon>Magnoliopsida</taxon>
        <taxon>eudicotyledons</taxon>
        <taxon>Gunneridae</taxon>
        <taxon>Pentapetalae</taxon>
        <taxon>asterids</taxon>
        <taxon>lamiids</taxon>
        <taxon>Lamiales</taxon>
        <taxon>Pedaliaceae</taxon>
        <taxon>Sesamum</taxon>
    </lineage>
</organism>
<dbReference type="InterPro" id="IPR001878">
    <property type="entry name" value="Znf_CCHC"/>
</dbReference>
<feature type="compositionally biased region" description="Basic and acidic residues" evidence="5">
    <location>
        <begin position="781"/>
        <end position="790"/>
    </location>
</feature>
<evidence type="ECO:0008006" key="10">
    <source>
        <dbReference type="Google" id="ProtNLM"/>
    </source>
</evidence>
<feature type="domain" description="SWIM-type" evidence="7">
    <location>
        <begin position="691"/>
        <end position="723"/>
    </location>
</feature>
<evidence type="ECO:0000256" key="5">
    <source>
        <dbReference type="SAM" id="MobiDB-lite"/>
    </source>
</evidence>
<name>A0AAE1W347_9LAMI</name>
<protein>
    <recommendedName>
        <fullName evidence="10">SWIM-type domain-containing protein</fullName>
    </recommendedName>
</protein>
<comment type="caution">
    <text evidence="8">The sequence shown here is derived from an EMBL/GenBank/DDBJ whole genome shotgun (WGS) entry which is preliminary data.</text>
</comment>
<feature type="compositionally biased region" description="Basic residues" evidence="5">
    <location>
        <begin position="769"/>
        <end position="780"/>
    </location>
</feature>
<dbReference type="GO" id="GO:0008270">
    <property type="term" value="F:zinc ion binding"/>
    <property type="evidence" value="ECO:0007669"/>
    <property type="project" value="UniProtKB-KW"/>
</dbReference>
<dbReference type="PROSITE" id="PS50158">
    <property type="entry name" value="ZF_CCHC"/>
    <property type="match status" value="1"/>
</dbReference>
<evidence type="ECO:0000256" key="4">
    <source>
        <dbReference type="PROSITE-ProRule" id="PRU00047"/>
    </source>
</evidence>
<feature type="region of interest" description="Disordered" evidence="5">
    <location>
        <begin position="329"/>
        <end position="371"/>
    </location>
</feature>
<evidence type="ECO:0000256" key="2">
    <source>
        <dbReference type="ARBA" id="ARBA00022771"/>
    </source>
</evidence>
<reference evidence="8" key="2">
    <citation type="journal article" date="2024" name="Plant">
        <title>Genomic evolution and insights into agronomic trait innovations of Sesamum species.</title>
        <authorList>
            <person name="Miao H."/>
            <person name="Wang L."/>
            <person name="Qu L."/>
            <person name="Liu H."/>
            <person name="Sun Y."/>
            <person name="Le M."/>
            <person name="Wang Q."/>
            <person name="Wei S."/>
            <person name="Zheng Y."/>
            <person name="Lin W."/>
            <person name="Duan Y."/>
            <person name="Cao H."/>
            <person name="Xiong S."/>
            <person name="Wang X."/>
            <person name="Wei L."/>
            <person name="Li C."/>
            <person name="Ma Q."/>
            <person name="Ju M."/>
            <person name="Zhao R."/>
            <person name="Li G."/>
            <person name="Mu C."/>
            <person name="Tian Q."/>
            <person name="Mei H."/>
            <person name="Zhang T."/>
            <person name="Gao T."/>
            <person name="Zhang H."/>
        </authorList>
    </citation>
    <scope>NUCLEOTIDE SEQUENCE</scope>
    <source>
        <strain evidence="8">K16</strain>
    </source>
</reference>
<dbReference type="PANTHER" id="PTHR31973">
    <property type="entry name" value="POLYPROTEIN, PUTATIVE-RELATED"/>
    <property type="match status" value="1"/>
</dbReference>
<evidence type="ECO:0000256" key="3">
    <source>
        <dbReference type="ARBA" id="ARBA00022833"/>
    </source>
</evidence>
<feature type="region of interest" description="Disordered" evidence="5">
    <location>
        <begin position="831"/>
        <end position="863"/>
    </location>
</feature>
<evidence type="ECO:0000259" key="6">
    <source>
        <dbReference type="PROSITE" id="PS50158"/>
    </source>
</evidence>
<feature type="domain" description="CCHC-type" evidence="6">
    <location>
        <begin position="815"/>
        <end position="829"/>
    </location>
</feature>
<dbReference type="PROSITE" id="PS50966">
    <property type="entry name" value="ZF_SWIM"/>
    <property type="match status" value="1"/>
</dbReference>
<keyword evidence="2 4" id="KW-0863">Zinc-finger</keyword>
<dbReference type="InterPro" id="IPR007527">
    <property type="entry name" value="Znf_SWIM"/>
</dbReference>
<dbReference type="EMBL" id="JACGWL010000016">
    <property type="protein sequence ID" value="KAK4385885.1"/>
    <property type="molecule type" value="Genomic_DNA"/>
</dbReference>
<dbReference type="Pfam" id="PF04434">
    <property type="entry name" value="SWIM"/>
    <property type="match status" value="1"/>
</dbReference>
<proteinExistence type="predicted"/>
<dbReference type="Pfam" id="PF10551">
    <property type="entry name" value="MULE"/>
    <property type="match status" value="1"/>
</dbReference>
<feature type="region of interest" description="Disordered" evidence="5">
    <location>
        <begin position="753"/>
        <end position="809"/>
    </location>
</feature>
<evidence type="ECO:0000259" key="7">
    <source>
        <dbReference type="PROSITE" id="PS50966"/>
    </source>
</evidence>
<dbReference type="GO" id="GO:0003676">
    <property type="term" value="F:nucleic acid binding"/>
    <property type="evidence" value="ECO:0007669"/>
    <property type="project" value="InterPro"/>
</dbReference>
<evidence type="ECO:0000256" key="1">
    <source>
        <dbReference type="ARBA" id="ARBA00022723"/>
    </source>
</evidence>
<dbReference type="InterPro" id="IPR018289">
    <property type="entry name" value="MULE_transposase_dom"/>
</dbReference>
<keyword evidence="9" id="KW-1185">Reference proteome</keyword>
<dbReference type="AlphaFoldDB" id="A0AAE1W347"/>
<reference evidence="8" key="1">
    <citation type="submission" date="2020-06" db="EMBL/GenBank/DDBJ databases">
        <authorList>
            <person name="Li T."/>
            <person name="Hu X."/>
            <person name="Zhang T."/>
            <person name="Song X."/>
            <person name="Zhang H."/>
            <person name="Dai N."/>
            <person name="Sheng W."/>
            <person name="Hou X."/>
            <person name="Wei L."/>
        </authorList>
    </citation>
    <scope>NUCLEOTIDE SEQUENCE</scope>
    <source>
        <strain evidence="8">K16</strain>
        <tissue evidence="8">Leaf</tissue>
    </source>
</reference>
<keyword evidence="1" id="KW-0479">Metal-binding</keyword>
<dbReference type="InterPro" id="IPR006564">
    <property type="entry name" value="Znf_PMZ"/>
</dbReference>
<dbReference type="Proteomes" id="UP001289374">
    <property type="component" value="Unassembled WGS sequence"/>
</dbReference>
<dbReference type="SMART" id="SM00575">
    <property type="entry name" value="ZnF_PMZ"/>
    <property type="match status" value="1"/>
</dbReference>
<gene>
    <name evidence="8" type="ORF">Sango_2712500</name>
</gene>
<dbReference type="PANTHER" id="PTHR31973:SF191">
    <property type="entry name" value="OS05G0489400 PROTEIN"/>
    <property type="match status" value="1"/>
</dbReference>
<sequence>MDLGDRLPTDACAMDLGNEGCQDDLRHPDRVATERSPPCGGDGAVARFACRGDSELNEYQKRDYFATFRSHSLRKPSFNSDSDNRRLSVSTRFSGDLTRPKSAAGDLDYHVQRVNITSLTSMSAKSRRRMFMFGPVKFKPEMELSAIKQRQARRASREKAAGNGGGTSRWGVVRSSLRGRSHLTSVLARSFGCIPVAGGGGVERRRLKQQYFGAKMVKMRDPSLNGVRPPITWAHYDEYSLWGECDKTGYVGGQTYKFDNVEYKHVGFGTLNEYGNYVGIRGEKTYFVKEGNLLKQITSNSILQEIFVKFQPLREVDIYINGQIVADEGDESEGDEVVGGLNDNESEGDEVVGGMNDNESSSGGEEFDDTDSEYEYKMTDDKDEEEDVAVEKDDRAFEGEELVDTVIKETDEGKKSEAREEDFDAEGLRVDDTDVDNWPVICVDGCHLKGPHGGVLLAAVGIDPNNNFFPICYAVVMRENREIWEWFLTLLKMDLHIENDCNYTFMSDKQKGLVGALQELFPNAEHRFCVRHLHSNFKSNGFRGLAFKNGLWKAARATTVNQFNERMKELKDLDEGAYAWFNDKPPKEWSRSHFSNYCRCDILLNNACECFNSNILEAREKSILSMLEWLMEYLMKRLQQNRDRASKKWKRVLCPKIQKIIDKNIEKLGDCIPIKSDDKHYQISCFDGTQYSVDLENGTCGCRKWDLSGIPCKHAVSAIFCQGEDIEKYTHQCYRVQTYLKAYQHPIFPINGRDEWKKSDLSPPVPPKPVKRVGRPPKSSRRLEVDEPVQKNKKRRGAPMKEGSSRIKRQQTTVKCGKCGGQGHNARGCATKTASNEHVPDASSQVPPTEQPQKKQVRRKCKGTMQDPDVVMHRRTRSGKLESIVASVQEEDSVMHRRTRSGCIPVAAPVIRKLQDRKAPKPSATAPTMFHQFQQCQKGVKIKEPAPFIDVEVGGRSLDEQGSSGSTPSIVKGGKKFVSMSNISNAISELNKGKKAA</sequence>
<evidence type="ECO:0000313" key="8">
    <source>
        <dbReference type="EMBL" id="KAK4385885.1"/>
    </source>
</evidence>
<keyword evidence="3" id="KW-0862">Zinc</keyword>
<accession>A0AAE1W347</accession>
<feature type="compositionally biased region" description="Polar residues" evidence="5">
    <location>
        <begin position="832"/>
        <end position="848"/>
    </location>
</feature>